<dbReference type="AlphaFoldDB" id="Q2KWL6"/>
<organism evidence="1 2">
    <name type="scientific">Bordetella avium (strain 197N)</name>
    <dbReference type="NCBI Taxonomy" id="360910"/>
    <lineage>
        <taxon>Bacteria</taxon>
        <taxon>Pseudomonadati</taxon>
        <taxon>Pseudomonadota</taxon>
        <taxon>Betaproteobacteria</taxon>
        <taxon>Burkholderiales</taxon>
        <taxon>Alcaligenaceae</taxon>
        <taxon>Bordetella</taxon>
    </lineage>
</organism>
<sequence length="122" mass="12749">MSWGCGIPRTFTAVSLTLVLLILAYGAVLACCPTGSSLTGCERISYAWLWLVRHDGLMGADHEGADHDGHGAAAVFSAATFMCAKQALALNDVAMCELCPVGAAIGVWVGEALFLRCRCLTG</sequence>
<dbReference type="KEGG" id="bav:BAV2653"/>
<dbReference type="HOGENOM" id="CLU_2022270_0_0_4"/>
<proteinExistence type="predicted"/>
<reference evidence="1 2" key="1">
    <citation type="journal article" date="2006" name="J. Bacteriol.">
        <title>Comparison of the genome sequence of the poultry pathogen Bordetella avium with those of B. bronchiseptica, B. pertussis, and B. parapertussis reveals extensive diversity in surface structures associated with host interaction.</title>
        <authorList>
            <person name="Sebaihia M."/>
            <person name="Preston A."/>
            <person name="Maskell D.J."/>
            <person name="Kuzmiak H."/>
            <person name="Connell T.D."/>
            <person name="King N.D."/>
            <person name="Orndorff P.E."/>
            <person name="Miyamoto D.M."/>
            <person name="Thomson N.R."/>
            <person name="Harris D."/>
            <person name="Goble A."/>
            <person name="Lord A."/>
            <person name="Murphy L."/>
            <person name="Quail M.A."/>
            <person name="Rutter S."/>
            <person name="Squares R."/>
            <person name="Squares S."/>
            <person name="Woodward J."/>
            <person name="Parkhill J."/>
            <person name="Temple L.M."/>
        </authorList>
    </citation>
    <scope>NUCLEOTIDE SEQUENCE [LARGE SCALE GENOMIC DNA]</scope>
    <source>
        <strain evidence="1 2">197N</strain>
    </source>
</reference>
<gene>
    <name evidence="1" type="ordered locus">BAV2653</name>
</gene>
<name>Q2KWL6_BORA1</name>
<evidence type="ECO:0000313" key="1">
    <source>
        <dbReference type="EMBL" id="CAJ50263.1"/>
    </source>
</evidence>
<accession>Q2KWL6</accession>
<dbReference type="STRING" id="360910.BAV2653"/>
<keyword evidence="2" id="KW-1185">Reference proteome</keyword>
<evidence type="ECO:0000313" key="2">
    <source>
        <dbReference type="Proteomes" id="UP000001977"/>
    </source>
</evidence>
<dbReference type="EMBL" id="AM167904">
    <property type="protein sequence ID" value="CAJ50263.1"/>
    <property type="molecule type" value="Genomic_DNA"/>
</dbReference>
<protein>
    <submittedName>
        <fullName evidence="1">Capsular polysaccharide biosynthesis protein</fullName>
    </submittedName>
</protein>
<dbReference type="Proteomes" id="UP000001977">
    <property type="component" value="Chromosome"/>
</dbReference>